<organism evidence="1 2">
    <name type="scientific">Emiliania huxleyi (strain CCMP1516)</name>
    <dbReference type="NCBI Taxonomy" id="280463"/>
    <lineage>
        <taxon>Eukaryota</taxon>
        <taxon>Haptista</taxon>
        <taxon>Haptophyta</taxon>
        <taxon>Prymnesiophyceae</taxon>
        <taxon>Isochrysidales</taxon>
        <taxon>Noelaerhabdaceae</taxon>
        <taxon>Emiliania</taxon>
    </lineage>
</organism>
<dbReference type="EnsemblProtists" id="EOD31259">
    <property type="protein sequence ID" value="EOD31259"/>
    <property type="gene ID" value="EMIHUDRAFT_365126"/>
</dbReference>
<dbReference type="Proteomes" id="UP000013827">
    <property type="component" value="Unassembled WGS sequence"/>
</dbReference>
<dbReference type="PaxDb" id="2903-EOD31259"/>
<evidence type="ECO:0000313" key="2">
    <source>
        <dbReference type="Proteomes" id="UP000013827"/>
    </source>
</evidence>
<name>A0A0D3K674_EMIH1</name>
<keyword evidence="2" id="KW-1185">Reference proteome</keyword>
<reference evidence="1" key="2">
    <citation type="submission" date="2024-10" db="UniProtKB">
        <authorList>
            <consortium name="EnsemblProtists"/>
        </authorList>
    </citation>
    <scope>IDENTIFICATION</scope>
</reference>
<reference evidence="2" key="1">
    <citation type="journal article" date="2013" name="Nature">
        <title>Pan genome of the phytoplankton Emiliania underpins its global distribution.</title>
        <authorList>
            <person name="Read B.A."/>
            <person name="Kegel J."/>
            <person name="Klute M.J."/>
            <person name="Kuo A."/>
            <person name="Lefebvre S.C."/>
            <person name="Maumus F."/>
            <person name="Mayer C."/>
            <person name="Miller J."/>
            <person name="Monier A."/>
            <person name="Salamov A."/>
            <person name="Young J."/>
            <person name="Aguilar M."/>
            <person name="Claverie J.M."/>
            <person name="Frickenhaus S."/>
            <person name="Gonzalez K."/>
            <person name="Herman E.K."/>
            <person name="Lin Y.C."/>
            <person name="Napier J."/>
            <person name="Ogata H."/>
            <person name="Sarno A.F."/>
            <person name="Shmutz J."/>
            <person name="Schroeder D."/>
            <person name="de Vargas C."/>
            <person name="Verret F."/>
            <person name="von Dassow P."/>
            <person name="Valentin K."/>
            <person name="Van de Peer Y."/>
            <person name="Wheeler G."/>
            <person name="Dacks J.B."/>
            <person name="Delwiche C.F."/>
            <person name="Dyhrman S.T."/>
            <person name="Glockner G."/>
            <person name="John U."/>
            <person name="Richards T."/>
            <person name="Worden A.Z."/>
            <person name="Zhang X."/>
            <person name="Grigoriev I.V."/>
            <person name="Allen A.E."/>
            <person name="Bidle K."/>
            <person name="Borodovsky M."/>
            <person name="Bowler C."/>
            <person name="Brownlee C."/>
            <person name="Cock J.M."/>
            <person name="Elias M."/>
            <person name="Gladyshev V.N."/>
            <person name="Groth M."/>
            <person name="Guda C."/>
            <person name="Hadaegh A."/>
            <person name="Iglesias-Rodriguez M.D."/>
            <person name="Jenkins J."/>
            <person name="Jones B.M."/>
            <person name="Lawson T."/>
            <person name="Leese F."/>
            <person name="Lindquist E."/>
            <person name="Lobanov A."/>
            <person name="Lomsadze A."/>
            <person name="Malik S.B."/>
            <person name="Marsh M.E."/>
            <person name="Mackinder L."/>
            <person name="Mock T."/>
            <person name="Mueller-Roeber B."/>
            <person name="Pagarete A."/>
            <person name="Parker M."/>
            <person name="Probert I."/>
            <person name="Quesneville H."/>
            <person name="Raines C."/>
            <person name="Rensing S.A."/>
            <person name="Riano-Pachon D.M."/>
            <person name="Richier S."/>
            <person name="Rokitta S."/>
            <person name="Shiraiwa Y."/>
            <person name="Soanes D.M."/>
            <person name="van der Giezen M."/>
            <person name="Wahlund T.M."/>
            <person name="Williams B."/>
            <person name="Wilson W."/>
            <person name="Wolfe G."/>
            <person name="Wurch L.L."/>
        </authorList>
    </citation>
    <scope>NUCLEOTIDE SEQUENCE</scope>
</reference>
<evidence type="ECO:0000313" key="1">
    <source>
        <dbReference type="EnsemblProtists" id="EOD31259"/>
    </source>
</evidence>
<dbReference type="RefSeq" id="XP_005783688.1">
    <property type="nucleotide sequence ID" value="XM_005783631.1"/>
</dbReference>
<dbReference type="KEGG" id="ehx:EMIHUDRAFT_365126"/>
<dbReference type="HOGENOM" id="CLU_1681234_0_0_1"/>
<dbReference type="SUPFAM" id="SSF52540">
    <property type="entry name" value="P-loop containing nucleoside triphosphate hydrolases"/>
    <property type="match status" value="1"/>
</dbReference>
<proteinExistence type="predicted"/>
<dbReference type="Gene3D" id="3.40.50.300">
    <property type="entry name" value="P-loop containing nucleotide triphosphate hydrolases"/>
    <property type="match status" value="1"/>
</dbReference>
<dbReference type="GeneID" id="17276532"/>
<dbReference type="AlphaFoldDB" id="A0A0D3K674"/>
<protein>
    <recommendedName>
        <fullName evidence="3">Signal recognition particle receptor subunit beta</fullName>
    </recommendedName>
</protein>
<accession>A0A0D3K674</accession>
<sequence length="157" mass="17735">MTQEQVMATIKTKLKHNVVNVHKVIVVTDGTNRLSEQATRAIQDMMSWLQYEKYKPNWIFVSNKCDGLSKAEREKNLADTMKLLRVNQTDVEGTFAGALVKLAIPVGFRPKDRHMSVDAKKSEKSLGMAILYWNEAASLSRCKPIPVHPQESMCTIS</sequence>
<dbReference type="InterPro" id="IPR027417">
    <property type="entry name" value="P-loop_NTPase"/>
</dbReference>
<evidence type="ECO:0008006" key="3">
    <source>
        <dbReference type="Google" id="ProtNLM"/>
    </source>
</evidence>